<organism evidence="1 2">
    <name type="scientific">Tortispora caseinolytica NRRL Y-17796</name>
    <dbReference type="NCBI Taxonomy" id="767744"/>
    <lineage>
        <taxon>Eukaryota</taxon>
        <taxon>Fungi</taxon>
        <taxon>Dikarya</taxon>
        <taxon>Ascomycota</taxon>
        <taxon>Saccharomycotina</taxon>
        <taxon>Trigonopsidomycetes</taxon>
        <taxon>Trigonopsidales</taxon>
        <taxon>Trigonopsidaceae</taxon>
        <taxon>Tortispora</taxon>
    </lineage>
</organism>
<accession>A0A1E4TB80</accession>
<name>A0A1E4TB80_9ASCO</name>
<dbReference type="EMBL" id="KV453843">
    <property type="protein sequence ID" value="ODV89010.1"/>
    <property type="molecule type" value="Genomic_DNA"/>
</dbReference>
<dbReference type="Proteomes" id="UP000095023">
    <property type="component" value="Unassembled WGS sequence"/>
</dbReference>
<evidence type="ECO:0000313" key="1">
    <source>
        <dbReference type="EMBL" id="ODV89010.1"/>
    </source>
</evidence>
<evidence type="ECO:0000313" key="2">
    <source>
        <dbReference type="Proteomes" id="UP000095023"/>
    </source>
</evidence>
<sequence>MLLLSLFRSNRPAMTLHNSNSYYSIRKCYLHLLGSPLSLLQSGTRSFSYDKVLLIALLALKRVYPFETINFRSNAANERECGSTRMYQVQG</sequence>
<protein>
    <submittedName>
        <fullName evidence="1">Uncharacterized protein</fullName>
    </submittedName>
</protein>
<reference evidence="2" key="1">
    <citation type="submission" date="2016-02" db="EMBL/GenBank/DDBJ databases">
        <title>Comparative genomics of biotechnologically important yeasts.</title>
        <authorList>
            <consortium name="DOE Joint Genome Institute"/>
            <person name="Riley R."/>
            <person name="Haridas S."/>
            <person name="Wolfe K.H."/>
            <person name="Lopes M.R."/>
            <person name="Hittinger C.T."/>
            <person name="Goker M."/>
            <person name="Salamov A."/>
            <person name="Wisecaver J."/>
            <person name="Long T.M."/>
            <person name="Aerts A.L."/>
            <person name="Barry K."/>
            <person name="Choi C."/>
            <person name="Clum A."/>
            <person name="Coughlan A.Y."/>
            <person name="Deshpande S."/>
            <person name="Douglass A.P."/>
            <person name="Hanson S.J."/>
            <person name="Klenk H.-P."/>
            <person name="Labutti K."/>
            <person name="Lapidus A."/>
            <person name="Lindquist E."/>
            <person name="Lipzen A."/>
            <person name="Meier-Kolthoff J.P."/>
            <person name="Ohm R.A."/>
            <person name="Otillar R.P."/>
            <person name="Pangilinan J."/>
            <person name="Peng Y."/>
            <person name="Rokas A."/>
            <person name="Rosa C.A."/>
            <person name="Scheuner C."/>
            <person name="Sibirny A.A."/>
            <person name="Slot J.C."/>
            <person name="Stielow J.B."/>
            <person name="Sun H."/>
            <person name="Kurtzman C.P."/>
            <person name="Blackwell M."/>
            <person name="Jeffries T.W."/>
            <person name="Grigoriev I.V."/>
        </authorList>
    </citation>
    <scope>NUCLEOTIDE SEQUENCE [LARGE SCALE GENOMIC DNA]</scope>
    <source>
        <strain evidence="2">NRRL Y-17796</strain>
    </source>
</reference>
<gene>
    <name evidence="1" type="ORF">CANCADRAFT_132869</name>
</gene>
<keyword evidence="2" id="KW-1185">Reference proteome</keyword>
<proteinExistence type="predicted"/>
<dbReference type="AlphaFoldDB" id="A0A1E4TB80"/>